<name>A0A6A6FFK1_9PEZI</name>
<feature type="region of interest" description="Disordered" evidence="1">
    <location>
        <begin position="77"/>
        <end position="116"/>
    </location>
</feature>
<evidence type="ECO:0000313" key="2">
    <source>
        <dbReference type="EMBL" id="KAF2212171.1"/>
    </source>
</evidence>
<dbReference type="AlphaFoldDB" id="A0A6A6FFK1"/>
<reference evidence="2" key="1">
    <citation type="journal article" date="2020" name="Stud. Mycol.">
        <title>101 Dothideomycetes genomes: a test case for predicting lifestyles and emergence of pathogens.</title>
        <authorList>
            <person name="Haridas S."/>
            <person name="Albert R."/>
            <person name="Binder M."/>
            <person name="Bloem J."/>
            <person name="Labutti K."/>
            <person name="Salamov A."/>
            <person name="Andreopoulos B."/>
            <person name="Baker S."/>
            <person name="Barry K."/>
            <person name="Bills G."/>
            <person name="Bluhm B."/>
            <person name="Cannon C."/>
            <person name="Castanera R."/>
            <person name="Culley D."/>
            <person name="Daum C."/>
            <person name="Ezra D."/>
            <person name="Gonzalez J."/>
            <person name="Henrissat B."/>
            <person name="Kuo A."/>
            <person name="Liang C."/>
            <person name="Lipzen A."/>
            <person name="Lutzoni F."/>
            <person name="Magnuson J."/>
            <person name="Mondo S."/>
            <person name="Nolan M."/>
            <person name="Ohm R."/>
            <person name="Pangilinan J."/>
            <person name="Park H.-J."/>
            <person name="Ramirez L."/>
            <person name="Alfaro M."/>
            <person name="Sun H."/>
            <person name="Tritt A."/>
            <person name="Yoshinaga Y."/>
            <person name="Zwiers L.-H."/>
            <person name="Turgeon B."/>
            <person name="Goodwin S."/>
            <person name="Spatafora J."/>
            <person name="Crous P."/>
            <person name="Grigoriev I."/>
        </authorList>
    </citation>
    <scope>NUCLEOTIDE SEQUENCE</scope>
    <source>
        <strain evidence="2">SCOH1-5</strain>
    </source>
</reference>
<gene>
    <name evidence="2" type="ORF">CERZMDRAFT_90702</name>
</gene>
<evidence type="ECO:0000313" key="3">
    <source>
        <dbReference type="Proteomes" id="UP000799539"/>
    </source>
</evidence>
<proteinExistence type="predicted"/>
<sequence>MRATSRHETRPHRYPLGSGVSVTIDRSMARCVACPRVNKAPRHAIRLATTHFHHQKNRPTAAADCRRVLTARKYATSEHTTLRHRHKGQLDIESGLRTRSQKKEQGADTLSTGEANSLTPSLLYPTKLDASVRCRRHTVLLPKQEHVFPAIWHTHTSKLGRIGSTPGLF</sequence>
<feature type="compositionally biased region" description="Basic and acidic residues" evidence="1">
    <location>
        <begin position="88"/>
        <end position="106"/>
    </location>
</feature>
<protein>
    <submittedName>
        <fullName evidence="2">Uncharacterized protein</fullName>
    </submittedName>
</protein>
<dbReference type="EMBL" id="ML992673">
    <property type="protein sequence ID" value="KAF2212171.1"/>
    <property type="molecule type" value="Genomic_DNA"/>
</dbReference>
<keyword evidence="3" id="KW-1185">Reference proteome</keyword>
<evidence type="ECO:0000256" key="1">
    <source>
        <dbReference type="SAM" id="MobiDB-lite"/>
    </source>
</evidence>
<accession>A0A6A6FFK1</accession>
<dbReference type="Proteomes" id="UP000799539">
    <property type="component" value="Unassembled WGS sequence"/>
</dbReference>
<organism evidence="2 3">
    <name type="scientific">Cercospora zeae-maydis SCOH1-5</name>
    <dbReference type="NCBI Taxonomy" id="717836"/>
    <lineage>
        <taxon>Eukaryota</taxon>
        <taxon>Fungi</taxon>
        <taxon>Dikarya</taxon>
        <taxon>Ascomycota</taxon>
        <taxon>Pezizomycotina</taxon>
        <taxon>Dothideomycetes</taxon>
        <taxon>Dothideomycetidae</taxon>
        <taxon>Mycosphaerellales</taxon>
        <taxon>Mycosphaerellaceae</taxon>
        <taxon>Cercospora</taxon>
    </lineage>
</organism>